<evidence type="ECO:0000256" key="1">
    <source>
        <dbReference type="SAM" id="Phobius"/>
    </source>
</evidence>
<feature type="transmembrane region" description="Helical" evidence="1">
    <location>
        <begin position="27"/>
        <end position="44"/>
    </location>
</feature>
<name>A0A8S5MQM2_9CAUD</name>
<keyword evidence="1" id="KW-1133">Transmembrane helix</keyword>
<proteinExistence type="predicted"/>
<accession>A0A8S5MQM2</accession>
<protein>
    <submittedName>
        <fullName evidence="2">Uncharacterized protein</fullName>
    </submittedName>
</protein>
<organism evidence="2">
    <name type="scientific">Myoviridae sp. ctOAa14</name>
    <dbReference type="NCBI Taxonomy" id="2826646"/>
    <lineage>
        <taxon>Viruses</taxon>
        <taxon>Duplodnaviria</taxon>
        <taxon>Heunggongvirae</taxon>
        <taxon>Uroviricota</taxon>
        <taxon>Caudoviricetes</taxon>
    </lineage>
</organism>
<keyword evidence="1" id="KW-0812">Transmembrane</keyword>
<dbReference type="EMBL" id="BK014964">
    <property type="protein sequence ID" value="DAD84669.1"/>
    <property type="molecule type" value="Genomic_DNA"/>
</dbReference>
<evidence type="ECO:0000313" key="2">
    <source>
        <dbReference type="EMBL" id="DAD84669.1"/>
    </source>
</evidence>
<keyword evidence="1" id="KW-0472">Membrane</keyword>
<reference evidence="2" key="1">
    <citation type="journal article" date="2021" name="Proc. Natl. Acad. Sci. U.S.A.">
        <title>A Catalog of Tens of Thousands of Viruses from Human Metagenomes Reveals Hidden Associations with Chronic Diseases.</title>
        <authorList>
            <person name="Tisza M.J."/>
            <person name="Buck C.B."/>
        </authorList>
    </citation>
    <scope>NUCLEOTIDE SEQUENCE</scope>
    <source>
        <strain evidence="2">CtOAa14</strain>
    </source>
</reference>
<sequence length="47" mass="5395">MRFTCALLNSPAQPCCARTVRRRQFYATLLVYLCSFLSLNGKILQLN</sequence>